<comment type="caution">
    <text evidence="12">The sequence shown here is derived from an EMBL/GenBank/DDBJ whole genome shotgun (WGS) entry which is preliminary data.</text>
</comment>
<keyword evidence="5 10" id="KW-0812">Transmembrane</keyword>
<comment type="subcellular location">
    <subcellularLocation>
        <location evidence="1">Cell inner membrane</location>
    </subcellularLocation>
</comment>
<feature type="transmembrane region" description="Helical" evidence="10">
    <location>
        <begin position="44"/>
        <end position="65"/>
    </location>
</feature>
<accession>A0A372DKH8</accession>
<keyword evidence="4" id="KW-0997">Cell inner membrane</keyword>
<dbReference type="InterPro" id="IPR036034">
    <property type="entry name" value="PDZ_sf"/>
</dbReference>
<evidence type="ECO:0000256" key="6">
    <source>
        <dbReference type="ARBA" id="ARBA00022927"/>
    </source>
</evidence>
<evidence type="ECO:0000256" key="3">
    <source>
        <dbReference type="ARBA" id="ARBA00022475"/>
    </source>
</evidence>
<dbReference type="Proteomes" id="UP000262917">
    <property type="component" value="Unassembled WGS sequence"/>
</dbReference>
<proteinExistence type="predicted"/>
<evidence type="ECO:0000256" key="2">
    <source>
        <dbReference type="ARBA" id="ARBA00022448"/>
    </source>
</evidence>
<dbReference type="EMBL" id="QVPD01000008">
    <property type="protein sequence ID" value="RFP60091.1"/>
    <property type="molecule type" value="Genomic_DNA"/>
</dbReference>
<keyword evidence="7 10" id="KW-1133">Transmembrane helix</keyword>
<feature type="domain" description="Type II secretion system protein GspC N-terminal" evidence="11">
    <location>
        <begin position="53"/>
        <end position="175"/>
    </location>
</feature>
<evidence type="ECO:0000256" key="9">
    <source>
        <dbReference type="SAM" id="MobiDB-lite"/>
    </source>
</evidence>
<dbReference type="AlphaFoldDB" id="A0A372DKH8"/>
<evidence type="ECO:0000256" key="1">
    <source>
        <dbReference type="ARBA" id="ARBA00004533"/>
    </source>
</evidence>
<dbReference type="Gene3D" id="2.30.42.10">
    <property type="match status" value="1"/>
</dbReference>
<feature type="region of interest" description="Disordered" evidence="9">
    <location>
        <begin position="1"/>
        <end position="20"/>
    </location>
</feature>
<dbReference type="InterPro" id="IPR024961">
    <property type="entry name" value="T2SS_GspC_N"/>
</dbReference>
<organism evidence="12 13">
    <name type="scientific">Cognatiluteimonas weifangensis</name>
    <dbReference type="NCBI Taxonomy" id="2303539"/>
    <lineage>
        <taxon>Bacteria</taxon>
        <taxon>Pseudomonadati</taxon>
        <taxon>Pseudomonadota</taxon>
        <taxon>Gammaproteobacteria</taxon>
        <taxon>Lysobacterales</taxon>
        <taxon>Lysobacteraceae</taxon>
        <taxon>Cognatiluteimonas</taxon>
    </lineage>
</organism>
<gene>
    <name evidence="12" type="ORF">D0Y53_08645</name>
</gene>
<name>A0A372DKH8_9GAMM</name>
<dbReference type="SUPFAM" id="SSF50156">
    <property type="entry name" value="PDZ domain-like"/>
    <property type="match status" value="1"/>
</dbReference>
<keyword evidence="2" id="KW-0813">Transport</keyword>
<evidence type="ECO:0000313" key="13">
    <source>
        <dbReference type="Proteomes" id="UP000262917"/>
    </source>
</evidence>
<dbReference type="GO" id="GO:0005886">
    <property type="term" value="C:plasma membrane"/>
    <property type="evidence" value="ECO:0007669"/>
    <property type="project" value="UniProtKB-SubCell"/>
</dbReference>
<evidence type="ECO:0000256" key="7">
    <source>
        <dbReference type="ARBA" id="ARBA00022989"/>
    </source>
</evidence>
<dbReference type="Gene3D" id="2.30.30.830">
    <property type="match status" value="1"/>
</dbReference>
<dbReference type="GO" id="GO:0015031">
    <property type="term" value="P:protein transport"/>
    <property type="evidence" value="ECO:0007669"/>
    <property type="project" value="UniProtKB-KW"/>
</dbReference>
<protein>
    <recommendedName>
        <fullName evidence="11">Type II secretion system protein GspC N-terminal domain-containing protein</fullName>
    </recommendedName>
</protein>
<keyword evidence="6" id="KW-0653">Protein transport</keyword>
<evidence type="ECO:0000256" key="8">
    <source>
        <dbReference type="ARBA" id="ARBA00023136"/>
    </source>
</evidence>
<evidence type="ECO:0000259" key="11">
    <source>
        <dbReference type="Pfam" id="PF11356"/>
    </source>
</evidence>
<sequence length="315" mass="31646">MAQAPRAARPAARAASIHRRRPHGPEAMIRPIDSLQRLPQSPVAALWALRLAAALVVVLLARLLVLAVSEAQLPLVDAPGATIAVASAPEPLASWHLFGVSGGDGQIAATTLALTLRGIVGSTVPGLATAVIAGQEQQDVGYHVGDTLPGGGVLDAIHADHVVIRNQGRRESLALSDKRAAAADATGALAPSQPASGPSSAAAALSAPAAVPAPAATPALAAPGTAAVGMALLASQANILPVLENGRVVGARISAPDVALLERVGLRRDDVVTAVDGHPVDGPGFDAALQAGLRDGGATLVLRRDGREQTVRVGR</sequence>
<reference evidence="12 13" key="1">
    <citation type="submission" date="2018-08" db="EMBL/GenBank/DDBJ databases">
        <title>Lysobacter weifangensis sp. nov., a new member of the family 'Xanthomonadaceae', isolated from soil in a farmland.</title>
        <authorList>
            <person name="Zhao H."/>
        </authorList>
    </citation>
    <scope>NUCLEOTIDE SEQUENCE [LARGE SCALE GENOMIC DNA]</scope>
    <source>
        <strain evidence="12 13">WF-2</strain>
    </source>
</reference>
<keyword evidence="8 10" id="KW-0472">Membrane</keyword>
<evidence type="ECO:0000313" key="12">
    <source>
        <dbReference type="EMBL" id="RFP60091.1"/>
    </source>
</evidence>
<evidence type="ECO:0000256" key="4">
    <source>
        <dbReference type="ARBA" id="ARBA00022519"/>
    </source>
</evidence>
<feature type="compositionally biased region" description="Low complexity" evidence="9">
    <location>
        <begin position="1"/>
        <end position="15"/>
    </location>
</feature>
<keyword evidence="3" id="KW-1003">Cell membrane</keyword>
<dbReference type="Pfam" id="PF11356">
    <property type="entry name" value="T2SSC"/>
    <property type="match status" value="1"/>
</dbReference>
<evidence type="ECO:0000256" key="10">
    <source>
        <dbReference type="SAM" id="Phobius"/>
    </source>
</evidence>
<evidence type="ECO:0000256" key="5">
    <source>
        <dbReference type="ARBA" id="ARBA00022692"/>
    </source>
</evidence>
<keyword evidence="13" id="KW-1185">Reference proteome</keyword>